<evidence type="ECO:0000256" key="1">
    <source>
        <dbReference type="SAM" id="MobiDB-lite"/>
    </source>
</evidence>
<protein>
    <submittedName>
        <fullName evidence="5">Uncharacterized protein</fullName>
    </submittedName>
</protein>
<feature type="compositionally biased region" description="Low complexity" evidence="1">
    <location>
        <begin position="145"/>
        <end position="155"/>
    </location>
</feature>
<evidence type="ECO:0000259" key="3">
    <source>
        <dbReference type="Pfam" id="PF24344"/>
    </source>
</evidence>
<feature type="compositionally biased region" description="Basic residues" evidence="1">
    <location>
        <begin position="10"/>
        <end position="36"/>
    </location>
</feature>
<feature type="compositionally biased region" description="Basic and acidic residues" evidence="1">
    <location>
        <begin position="1063"/>
        <end position="1085"/>
    </location>
</feature>
<feature type="compositionally biased region" description="Basic and acidic residues" evidence="1">
    <location>
        <begin position="251"/>
        <end position="270"/>
    </location>
</feature>
<feature type="compositionally biased region" description="Basic and acidic residues" evidence="1">
    <location>
        <begin position="389"/>
        <end position="416"/>
    </location>
</feature>
<organism evidence="5 6">
    <name type="scientific">Saxophila tyrrhenica</name>
    <dbReference type="NCBI Taxonomy" id="1690608"/>
    <lineage>
        <taxon>Eukaryota</taxon>
        <taxon>Fungi</taxon>
        <taxon>Dikarya</taxon>
        <taxon>Ascomycota</taxon>
        <taxon>Pezizomycotina</taxon>
        <taxon>Dothideomycetes</taxon>
        <taxon>Dothideomycetidae</taxon>
        <taxon>Mycosphaerellales</taxon>
        <taxon>Extremaceae</taxon>
        <taxon>Saxophila</taxon>
    </lineage>
</organism>
<feature type="compositionally biased region" description="Polar residues" evidence="1">
    <location>
        <begin position="1311"/>
        <end position="1330"/>
    </location>
</feature>
<dbReference type="Pfam" id="PF24345">
    <property type="entry name" value="PH_24"/>
    <property type="match status" value="1"/>
</dbReference>
<feature type="compositionally biased region" description="Basic and acidic residues" evidence="1">
    <location>
        <begin position="38"/>
        <end position="56"/>
    </location>
</feature>
<dbReference type="InterPro" id="IPR056222">
    <property type="entry name" value="PH_23"/>
</dbReference>
<reference evidence="5 6" key="1">
    <citation type="submission" date="2023-08" db="EMBL/GenBank/DDBJ databases">
        <title>Black Yeasts Isolated from many extreme environments.</title>
        <authorList>
            <person name="Coleine C."/>
            <person name="Stajich J.E."/>
            <person name="Selbmann L."/>
        </authorList>
    </citation>
    <scope>NUCLEOTIDE SEQUENCE [LARGE SCALE GENOMIC DNA]</scope>
    <source>
        <strain evidence="5 6">CCFEE 5935</strain>
    </source>
</reference>
<dbReference type="InterPro" id="IPR056223">
    <property type="entry name" value="PH_24"/>
</dbReference>
<dbReference type="EMBL" id="JAVRRT010000013">
    <property type="protein sequence ID" value="KAK5166719.1"/>
    <property type="molecule type" value="Genomic_DNA"/>
</dbReference>
<feature type="compositionally biased region" description="Basic residues" evidence="1">
    <location>
        <begin position="503"/>
        <end position="513"/>
    </location>
</feature>
<dbReference type="Pfam" id="PF24340">
    <property type="entry name" value="DH_2"/>
    <property type="match status" value="1"/>
</dbReference>
<feature type="compositionally biased region" description="Polar residues" evidence="1">
    <location>
        <begin position="1033"/>
        <end position="1048"/>
    </location>
</feature>
<feature type="domain" description="PH" evidence="4">
    <location>
        <begin position="1326"/>
        <end position="1466"/>
    </location>
</feature>
<feature type="region of interest" description="Disordered" evidence="1">
    <location>
        <begin position="1"/>
        <end position="600"/>
    </location>
</feature>
<feature type="compositionally biased region" description="Basic and acidic residues" evidence="1">
    <location>
        <begin position="482"/>
        <end position="493"/>
    </location>
</feature>
<comment type="caution">
    <text evidence="5">The sequence shown here is derived from an EMBL/GenBank/DDBJ whole genome shotgun (WGS) entry which is preliminary data.</text>
</comment>
<feature type="region of interest" description="Disordered" evidence="1">
    <location>
        <begin position="1481"/>
        <end position="1519"/>
    </location>
</feature>
<gene>
    <name evidence="5" type="ORF">LTR77_008263</name>
</gene>
<evidence type="ECO:0000313" key="5">
    <source>
        <dbReference type="EMBL" id="KAK5166719.1"/>
    </source>
</evidence>
<name>A0AAV9P6B8_9PEZI</name>
<dbReference type="RefSeq" id="XP_064656601.1">
    <property type="nucleotide sequence ID" value="XM_064805496.1"/>
</dbReference>
<sequence>MGNQPSRESRNKRSKKSKGSKSKTSKTKASKSKASRSKASESKVAEERPLLRENLHTHTSQVAQAAARAAFRGENRPSRHVTATKPITDWLSDFPDTPAPPMPSPNAAQISPTKKGADLGRDLARKRSQDFKSKIEGWNEGGAGVAQEQNEVVVVVEEEEEAVNHGADQSGSEAATADPVPTTPKTPKSDGKAANNQASNRKTSREIDTQKKAWVRRRSKPAVEISPDVKAATTPKKRLVSDGHWRRDRVVKKEEPSPEKDEKDTSKDITPKPVTVRRSVVSVGLKVPPSTQDFVEQREPRKVPRRSRSPGYADNSESAPDYESPGTKVYVKPRRRRSRTLDEQGKVRVPASDSSFTAPSSAGKPSTSTDITTPDPSPTKDYTPRPRTAPKERTASKIVDDVQTRNRSSDAEDAPRRVSRGKQRLAPRAEDDKPAKSRIPANKPPHTPIPKFPGGGGRIQGWLAEMPEDPFSAPSEPSVVSDEPRHTNKRTSDGDELLESSRRRSGGRARRSKPSPEPVVTHEAPQGWNSIDDWVNDSTPTNLKRRGARRNTQSPVKDRAVRGVSAAPSDRQSTIMEGSVLSRASDGDEPALNGPGLKRRLTKHSDLMSVLSTTRDNNRIAPARSMRTRRVSRNNASVPDLMNEISTDELKYQRELRTLVDGVIPVLLTYVISKSDASKASGSRKSSLHDNPALTQPIYDMGVSLERLKTSHKRIPMHDANELLLWAQTTAKVYSEYLRVWRLGFEDIVVNLAPANESSNDGSSKWDNGIQQPGKDTASSDEQVDVAYLLKRPLVRIKNLSKTLKAICQIKPSALADDVAAAYQDLVADARQRSNDERARLEDEAAAAVDPTRARDPRNLVQLNGVRIDPARSVRARDYFDMELYHSSGQQVGCKVELIRRDNPPRLSGAGDVLFCEVDVSGRWLLFPPILANYVTARRGDKDGELVVMVRGLTATEAEWREVMSLQSSEDQSEEWLDMLGSDPMPPRLTRQSSFNALRIPSRSYDEPPSPTESEVPIGEQAGASAPRWDGSEVNSSFDEPSFAQSPSARPKRYHGAASSPRAHIDTIAEERPSSAHDRLPENQKRSRYHHVRSKTEGTSGHESNRPGMDYSTWSPSPEHASDYSADEDDRPAGRPTMHRRTSSVPSQDMPTINKLRKTTAPKEGLRGTATPKTHVEDPSSAPAKLQKKSPNKDDSRLPPTPTQSSRPSSMGLRSGLLPSLTPAFMKKHRRSSSPLKHEYEPSTASDSYSDSEYSDEDDGESITSESTVDEAISTLGELKDFTRPLNVKPARAPSPKSSPSFDQPEDTLRPSDSPSQAPYRTVPPSTNGSAKSLACILSWNDRGSWDSMHPEECEIVVTPGLIEAFDLAQAHAVAGKINDLSGASPSTHGVKPLIALELTPLVPLRRGTALDISIRSPPTANSVLRMSGNIMLRSRSPEECERLYNLINRARIDNPTWIALQNARGPMPTSNWAETMDRRNAARGNGSPSWIKSLSRKGSSYRSKGARSASIAGSQSSVGTMNSAMSALRKFSNGSRIFNIAKSTIVSREGTGSSGSDSLDSGAATPTFDLNMGTPLGVTNTKCRLYARHDASKWRDMGSARLTIMLPPRPDPSIPVDPSTTGMTKRVLVTGKSRGEQLLDVTLEERCFERIGRTGIAITIWQELVGPDGTLGRAAATGGVGSSQTRTFMLQMKSERDAAFTFSMVGKLRY</sequence>
<feature type="region of interest" description="Disordered" evidence="1">
    <location>
        <begin position="756"/>
        <end position="779"/>
    </location>
</feature>
<evidence type="ECO:0000313" key="6">
    <source>
        <dbReference type="Proteomes" id="UP001337655"/>
    </source>
</evidence>
<feature type="compositionally biased region" description="Polar residues" evidence="1">
    <location>
        <begin position="1487"/>
        <end position="1503"/>
    </location>
</feature>
<accession>A0AAV9P6B8</accession>
<dbReference type="Proteomes" id="UP001337655">
    <property type="component" value="Unassembled WGS sequence"/>
</dbReference>
<feature type="domain" description="PH" evidence="3">
    <location>
        <begin position="848"/>
        <end position="988"/>
    </location>
</feature>
<feature type="compositionally biased region" description="Pro residues" evidence="1">
    <location>
        <begin position="442"/>
        <end position="451"/>
    </location>
</feature>
<feature type="domain" description="DBL homology" evidence="2">
    <location>
        <begin position="634"/>
        <end position="833"/>
    </location>
</feature>
<dbReference type="Pfam" id="PF24344">
    <property type="entry name" value="PH_23"/>
    <property type="match status" value="1"/>
</dbReference>
<feature type="compositionally biased region" description="Low complexity" evidence="1">
    <location>
        <begin position="364"/>
        <end position="374"/>
    </location>
</feature>
<dbReference type="GeneID" id="89929597"/>
<feature type="compositionally biased region" description="Basic and acidic residues" evidence="1">
    <location>
        <begin position="115"/>
        <end position="137"/>
    </location>
</feature>
<feature type="region of interest" description="Disordered" evidence="1">
    <location>
        <begin position="1000"/>
        <end position="1330"/>
    </location>
</feature>
<feature type="region of interest" description="Disordered" evidence="1">
    <location>
        <begin position="971"/>
        <end position="990"/>
    </location>
</feature>
<proteinExistence type="predicted"/>
<feature type="compositionally biased region" description="Low complexity" evidence="1">
    <location>
        <begin position="1289"/>
        <end position="1301"/>
    </location>
</feature>
<keyword evidence="6" id="KW-1185">Reference proteome</keyword>
<feature type="compositionally biased region" description="Polar residues" evidence="1">
    <location>
        <begin position="756"/>
        <end position="771"/>
    </location>
</feature>
<dbReference type="InterPro" id="IPR056416">
    <property type="entry name" value="DH_2_fung"/>
</dbReference>
<evidence type="ECO:0000259" key="4">
    <source>
        <dbReference type="Pfam" id="PF24345"/>
    </source>
</evidence>
<evidence type="ECO:0000259" key="2">
    <source>
        <dbReference type="Pfam" id="PF24340"/>
    </source>
</evidence>